<dbReference type="GO" id="GO:0043190">
    <property type="term" value="C:ATP-binding cassette (ABC) transporter complex"/>
    <property type="evidence" value="ECO:0007669"/>
    <property type="project" value="InterPro"/>
</dbReference>
<dbReference type="eggNOG" id="COG0747">
    <property type="taxonomic scope" value="Bacteria"/>
</dbReference>
<sequence length="529" mass="58389">MSKTKDGVPSVIHNSRINRRTLLASAAALGGAMLLPGQVFAQASTPKPGGTLRIVMPFNPAALDPMTGRNVPDFNALYALFDALIAFDPATLELKPMLAKDWTFTDPTTLVLNLIDGVKFHDGTPFNAEAVKFNLDRFMNDPRSNVKSDLVSVGSVTVTGPSQVTLKLKRPNYSLPTILTGRVGCIISPASIKAAADGNVDRNPVGTGPFKFAEWRDNDLIRVEKNPNYWQPGLPYLDGINFRIINEFNTAARTVTAGETDLALNMAAQQIATARRVQDLTAEANPSMIFFTLMMNFAKPPLNDIRVRQAMNYAINRTELNQVLMLGLGEPTSTMFPKDFWAVDAGTAQFYQHDPEKARKLLAEAGYPKGLEVETWSWPDQTSVQRLEVVGNQLEQVGIRLKVTPSPPQVVNQAFYIEGKGAMILNPQGGWLDPSQTYERLFGATGQFNAGKIEDPQFRKLLDATGTSADAGKRKEAFAALQRFVVEQALHLPLVTSAAMSIRNKKVKDFKYDRLHSPRFHRVWLDQTV</sequence>
<dbReference type="AlphaFoldDB" id="A0A068SP63"/>
<dbReference type="Gene3D" id="3.90.76.10">
    <property type="entry name" value="Dipeptide-binding Protein, Domain 1"/>
    <property type="match status" value="1"/>
</dbReference>
<feature type="domain" description="Solute-binding protein family 5" evidence="5">
    <location>
        <begin position="93"/>
        <end position="447"/>
    </location>
</feature>
<evidence type="ECO:0000256" key="2">
    <source>
        <dbReference type="ARBA" id="ARBA00005695"/>
    </source>
</evidence>
<dbReference type="InterPro" id="IPR006311">
    <property type="entry name" value="TAT_signal"/>
</dbReference>
<evidence type="ECO:0000256" key="3">
    <source>
        <dbReference type="ARBA" id="ARBA00022729"/>
    </source>
</evidence>
<organism evidence="6 7">
    <name type="scientific">Neorhizobium galegae bv. orientalis str. HAMBI 540</name>
    <dbReference type="NCBI Taxonomy" id="1028800"/>
    <lineage>
        <taxon>Bacteria</taxon>
        <taxon>Pseudomonadati</taxon>
        <taxon>Pseudomonadota</taxon>
        <taxon>Alphaproteobacteria</taxon>
        <taxon>Hyphomicrobiales</taxon>
        <taxon>Rhizobiaceae</taxon>
        <taxon>Rhizobium/Agrobacterium group</taxon>
        <taxon>Neorhizobium</taxon>
    </lineage>
</organism>
<dbReference type="GO" id="GO:0030288">
    <property type="term" value="C:outer membrane-bounded periplasmic space"/>
    <property type="evidence" value="ECO:0007669"/>
    <property type="project" value="UniProtKB-ARBA"/>
</dbReference>
<dbReference type="PANTHER" id="PTHR30290">
    <property type="entry name" value="PERIPLASMIC BINDING COMPONENT OF ABC TRANSPORTER"/>
    <property type="match status" value="1"/>
</dbReference>
<reference evidence="7" key="1">
    <citation type="journal article" date="2014" name="BMC Genomics">
        <title>Genome sequencing of two Neorhizobium galegae strains reveals a noeT gene responsible for the unusual acetylation of the nodulation factors.</title>
        <authorList>
            <person name="Osterman J."/>
            <person name="Marsh J."/>
            <person name="Laine P.K."/>
            <person name="Zeng Z."/>
            <person name="Alatalo E."/>
            <person name="Sullivan J.T."/>
            <person name="Young J.P."/>
            <person name="Thomas-Oates J."/>
            <person name="Paulin L."/>
            <person name="Lindstrom K."/>
        </authorList>
    </citation>
    <scope>NUCLEOTIDE SEQUENCE [LARGE SCALE GENOMIC DNA]</scope>
    <source>
        <strain evidence="7">HAMBI 540</strain>
    </source>
</reference>
<dbReference type="PIRSF" id="PIRSF002741">
    <property type="entry name" value="MppA"/>
    <property type="match status" value="1"/>
</dbReference>
<feature type="chain" id="PRO_5001653283" evidence="4">
    <location>
        <begin position="42"/>
        <end position="529"/>
    </location>
</feature>
<proteinExistence type="inferred from homology"/>
<protein>
    <submittedName>
        <fullName evidence="6">Glutathione-binding protein GsiB</fullName>
    </submittedName>
</protein>
<dbReference type="EMBL" id="HG938353">
    <property type="protein sequence ID" value="CDN47644.1"/>
    <property type="molecule type" value="Genomic_DNA"/>
</dbReference>
<evidence type="ECO:0000256" key="1">
    <source>
        <dbReference type="ARBA" id="ARBA00004418"/>
    </source>
</evidence>
<gene>
    <name evidence="6" type="primary">gsiB</name>
    <name evidence="6" type="ORF">RG540_CH14650</name>
</gene>
<dbReference type="GO" id="GO:1904680">
    <property type="term" value="F:peptide transmembrane transporter activity"/>
    <property type="evidence" value="ECO:0007669"/>
    <property type="project" value="TreeGrafter"/>
</dbReference>
<accession>A0A068SP63</accession>
<evidence type="ECO:0000256" key="4">
    <source>
        <dbReference type="SAM" id="SignalP"/>
    </source>
</evidence>
<dbReference type="SUPFAM" id="SSF53850">
    <property type="entry name" value="Periplasmic binding protein-like II"/>
    <property type="match status" value="1"/>
</dbReference>
<dbReference type="GeneID" id="24257906"/>
<dbReference type="InterPro" id="IPR039424">
    <property type="entry name" value="SBP_5"/>
</dbReference>
<feature type="signal peptide" evidence="4">
    <location>
        <begin position="1"/>
        <end position="41"/>
    </location>
</feature>
<comment type="subcellular location">
    <subcellularLocation>
        <location evidence="1">Periplasm</location>
    </subcellularLocation>
</comment>
<dbReference type="Pfam" id="PF00496">
    <property type="entry name" value="SBP_bac_5"/>
    <property type="match status" value="1"/>
</dbReference>
<dbReference type="KEGG" id="ngg:RG540_CH14650"/>
<keyword evidence="3 4" id="KW-0732">Signal</keyword>
<dbReference type="HOGENOM" id="CLU_017028_7_3_5"/>
<evidence type="ECO:0000313" key="6">
    <source>
        <dbReference type="EMBL" id="CDN47644.1"/>
    </source>
</evidence>
<dbReference type="Gene3D" id="3.40.190.10">
    <property type="entry name" value="Periplasmic binding protein-like II"/>
    <property type="match status" value="1"/>
</dbReference>
<keyword evidence="7" id="KW-1185">Reference proteome</keyword>
<dbReference type="PANTHER" id="PTHR30290:SF38">
    <property type="entry name" value="D,D-DIPEPTIDE-BINDING PERIPLASMIC PROTEIN DDPA-RELATED"/>
    <property type="match status" value="1"/>
</dbReference>
<dbReference type="Gene3D" id="3.10.105.10">
    <property type="entry name" value="Dipeptide-binding Protein, Domain 3"/>
    <property type="match status" value="1"/>
</dbReference>
<dbReference type="Proteomes" id="UP000028181">
    <property type="component" value="Chromosome I"/>
</dbReference>
<dbReference type="RefSeq" id="WP_051909273.1">
    <property type="nucleotide sequence ID" value="NZ_HG938353.1"/>
</dbReference>
<name>A0A068SP63_NEOGA</name>
<dbReference type="PROSITE" id="PS51318">
    <property type="entry name" value="TAT"/>
    <property type="match status" value="1"/>
</dbReference>
<evidence type="ECO:0000313" key="7">
    <source>
        <dbReference type="Proteomes" id="UP000028181"/>
    </source>
</evidence>
<comment type="similarity">
    <text evidence="2">Belongs to the bacterial solute-binding protein 5 family.</text>
</comment>
<evidence type="ECO:0000259" key="5">
    <source>
        <dbReference type="Pfam" id="PF00496"/>
    </source>
</evidence>
<dbReference type="OrthoDB" id="9803988at2"/>
<dbReference type="InterPro" id="IPR000914">
    <property type="entry name" value="SBP_5_dom"/>
</dbReference>
<dbReference type="InterPro" id="IPR030678">
    <property type="entry name" value="Peptide/Ni-bd"/>
</dbReference>
<dbReference type="PATRIC" id="fig|1028800.3.peg.1477"/>
<dbReference type="GO" id="GO:0015833">
    <property type="term" value="P:peptide transport"/>
    <property type="evidence" value="ECO:0007669"/>
    <property type="project" value="TreeGrafter"/>
</dbReference>